<dbReference type="RefSeq" id="WP_358357762.1">
    <property type="nucleotide sequence ID" value="NZ_JBEZFP010000072.1"/>
</dbReference>
<proteinExistence type="predicted"/>
<dbReference type="Proteomes" id="UP001551482">
    <property type="component" value="Unassembled WGS sequence"/>
</dbReference>
<organism evidence="2 3">
    <name type="scientific">Streptodolium elevatio</name>
    <dbReference type="NCBI Taxonomy" id="3157996"/>
    <lineage>
        <taxon>Bacteria</taxon>
        <taxon>Bacillati</taxon>
        <taxon>Actinomycetota</taxon>
        <taxon>Actinomycetes</taxon>
        <taxon>Kitasatosporales</taxon>
        <taxon>Streptomycetaceae</taxon>
        <taxon>Streptodolium</taxon>
    </lineage>
</organism>
<feature type="region of interest" description="Disordered" evidence="1">
    <location>
        <begin position="1"/>
        <end position="26"/>
    </location>
</feature>
<evidence type="ECO:0000313" key="3">
    <source>
        <dbReference type="Proteomes" id="UP001551482"/>
    </source>
</evidence>
<dbReference type="EMBL" id="JBEZFP010000072">
    <property type="protein sequence ID" value="MEU8136803.1"/>
    <property type="molecule type" value="Genomic_DNA"/>
</dbReference>
<protein>
    <submittedName>
        <fullName evidence="2">Uncharacterized protein</fullName>
    </submittedName>
</protein>
<comment type="caution">
    <text evidence="2">The sequence shown here is derived from an EMBL/GenBank/DDBJ whole genome shotgun (WGS) entry which is preliminary data.</text>
</comment>
<evidence type="ECO:0000256" key="1">
    <source>
        <dbReference type="SAM" id="MobiDB-lite"/>
    </source>
</evidence>
<evidence type="ECO:0000313" key="2">
    <source>
        <dbReference type="EMBL" id="MEU8136803.1"/>
    </source>
</evidence>
<accession>A0ABV3DM16</accession>
<sequence>MSLPASSSTPPPHRPPTDRSSAPSWGLTGFRLMVPEPADPVVRMTLHRATGTVELGLTRGAGGQAEALEAAFDAVRATVVARLDLSAGALELSVRLRHNHVAGDIGILVLEWAPGGDARRGGSATDVVRRAPDGFWRYAVPLPLGGPTPS</sequence>
<gene>
    <name evidence="2" type="ORF">AB0C36_25235</name>
</gene>
<keyword evidence="3" id="KW-1185">Reference proteome</keyword>
<name>A0ABV3DM16_9ACTN</name>
<reference evidence="2 3" key="1">
    <citation type="submission" date="2024-06" db="EMBL/GenBank/DDBJ databases">
        <title>The Natural Products Discovery Center: Release of the First 8490 Sequenced Strains for Exploring Actinobacteria Biosynthetic Diversity.</title>
        <authorList>
            <person name="Kalkreuter E."/>
            <person name="Kautsar S.A."/>
            <person name="Yang D."/>
            <person name="Bader C.D."/>
            <person name="Teijaro C.N."/>
            <person name="Fluegel L."/>
            <person name="Davis C.M."/>
            <person name="Simpson J.R."/>
            <person name="Lauterbach L."/>
            <person name="Steele A.D."/>
            <person name="Gui C."/>
            <person name="Meng S."/>
            <person name="Li G."/>
            <person name="Viehrig K."/>
            <person name="Ye F."/>
            <person name="Su P."/>
            <person name="Kiefer A.F."/>
            <person name="Nichols A."/>
            <person name="Cepeda A.J."/>
            <person name="Yan W."/>
            <person name="Fan B."/>
            <person name="Jiang Y."/>
            <person name="Adhikari A."/>
            <person name="Zheng C.-J."/>
            <person name="Schuster L."/>
            <person name="Cowan T.M."/>
            <person name="Smanski M.J."/>
            <person name="Chevrette M.G."/>
            <person name="De Carvalho L.P.S."/>
            <person name="Shen B."/>
        </authorList>
    </citation>
    <scope>NUCLEOTIDE SEQUENCE [LARGE SCALE GENOMIC DNA]</scope>
    <source>
        <strain evidence="2 3">NPDC048946</strain>
    </source>
</reference>
<dbReference type="Gene3D" id="3.10.450.50">
    <property type="match status" value="1"/>
</dbReference>